<sequence length="263" mass="29754">MVIGDFNAVLNADDRIGGKEVTWAEVVDFHNCVMECGLMELPAQGNKFLAEGISNHCPAKVVKTLKLLKKGLKTLNAQAFNNILTETNEDRANLKKAQEQLQRRPLNVEYQQAEAKAYEKFRNSSYLAESVTQIKDSSGNWLTDPDRIADTFVEYYENLLGRTTNERVMTFRSIIRNGSRLSETLQDELIQPFSRREVKQAMFQIDINKSPGPYGFGSGFYKAAWPIVGGDITETILEFFQNGRLLRQINTINIALIPKVEVP</sequence>
<gene>
    <name evidence="2" type="primary">LOC107826240</name>
</gene>
<evidence type="ECO:0000313" key="2">
    <source>
        <dbReference type="RefSeq" id="XP_016508688.1"/>
    </source>
</evidence>
<reference evidence="1" key="1">
    <citation type="journal article" date="2014" name="Nat. Commun.">
        <title>The tobacco genome sequence and its comparison with those of tomato and potato.</title>
        <authorList>
            <person name="Sierro N."/>
            <person name="Battey J.N."/>
            <person name="Ouadi S."/>
            <person name="Bakaher N."/>
            <person name="Bovet L."/>
            <person name="Willig A."/>
            <person name="Goepfert S."/>
            <person name="Peitsch M.C."/>
            <person name="Ivanov N.V."/>
        </authorList>
    </citation>
    <scope>NUCLEOTIDE SEQUENCE [LARGE SCALE GENOMIC DNA]</scope>
</reference>
<dbReference type="RefSeq" id="XP_016508688.1">
    <property type="nucleotide sequence ID" value="XM_016653202.1"/>
</dbReference>
<dbReference type="OrthoDB" id="1747049at2759"/>
<protein>
    <submittedName>
        <fullName evidence="2">Uncharacterized protein LOC107826240</fullName>
    </submittedName>
</protein>
<dbReference type="STRING" id="4097.A0A1S4D5S2"/>
<dbReference type="Proteomes" id="UP000790787">
    <property type="component" value="Chromosome 12"/>
</dbReference>
<dbReference type="KEGG" id="nta:107826240"/>
<dbReference type="AlphaFoldDB" id="A0A1S4D5S2"/>
<name>A0A1S4D5S2_TOBAC</name>
<dbReference type="OMA" id="FRDCMEN"/>
<reference evidence="2" key="2">
    <citation type="submission" date="2025-08" db="UniProtKB">
        <authorList>
            <consortium name="RefSeq"/>
        </authorList>
    </citation>
    <scope>IDENTIFICATION</scope>
    <source>
        <tissue evidence="2">Leaf</tissue>
    </source>
</reference>
<dbReference type="GeneID" id="107826240"/>
<evidence type="ECO:0000313" key="1">
    <source>
        <dbReference type="Proteomes" id="UP000790787"/>
    </source>
</evidence>
<organism evidence="1 2">
    <name type="scientific">Nicotiana tabacum</name>
    <name type="common">Common tobacco</name>
    <dbReference type="NCBI Taxonomy" id="4097"/>
    <lineage>
        <taxon>Eukaryota</taxon>
        <taxon>Viridiplantae</taxon>
        <taxon>Streptophyta</taxon>
        <taxon>Embryophyta</taxon>
        <taxon>Tracheophyta</taxon>
        <taxon>Spermatophyta</taxon>
        <taxon>Magnoliopsida</taxon>
        <taxon>eudicotyledons</taxon>
        <taxon>Gunneridae</taxon>
        <taxon>Pentapetalae</taxon>
        <taxon>asterids</taxon>
        <taxon>lamiids</taxon>
        <taxon>Solanales</taxon>
        <taxon>Solanaceae</taxon>
        <taxon>Nicotianoideae</taxon>
        <taxon>Nicotianeae</taxon>
        <taxon>Nicotiana</taxon>
    </lineage>
</organism>
<proteinExistence type="predicted"/>
<accession>A0A1S4D5S2</accession>
<keyword evidence="1" id="KW-1185">Reference proteome</keyword>
<dbReference type="PaxDb" id="4097-A0A1S4D5S2"/>